<evidence type="ECO:0000313" key="1">
    <source>
        <dbReference type="EMBL" id="KAI7736953.1"/>
    </source>
</evidence>
<sequence length="87" mass="9839">MPVINPAHFSWVYIGDRSPKTQNNLFDLIVKANEFVKLADRIICNSAYELKPATFTTLPDVLPMGPLLASNRLAEQTGHFWKETQHA</sequence>
<keyword evidence="2" id="KW-1185">Reference proteome</keyword>
<accession>A0AAD5C7V0</accession>
<reference evidence="1" key="1">
    <citation type="submission" date="2022-06" db="EMBL/GenBank/DDBJ databases">
        <title>Uncovering the hologenomic basis of an extraordinary plant invasion.</title>
        <authorList>
            <person name="Bieker V.C."/>
            <person name="Martin M.D."/>
            <person name="Gilbert T."/>
            <person name="Hodgins K."/>
            <person name="Battlay P."/>
            <person name="Petersen B."/>
            <person name="Wilson J."/>
        </authorList>
    </citation>
    <scope>NUCLEOTIDE SEQUENCE</scope>
    <source>
        <strain evidence="1">AA19_3_7</strain>
        <tissue evidence="1">Leaf</tissue>
    </source>
</reference>
<comment type="caution">
    <text evidence="1">The sequence shown here is derived from an EMBL/GenBank/DDBJ whole genome shotgun (WGS) entry which is preliminary data.</text>
</comment>
<gene>
    <name evidence="1" type="ORF">M8C21_019216</name>
</gene>
<dbReference type="AlphaFoldDB" id="A0AAD5C7V0"/>
<evidence type="ECO:0000313" key="2">
    <source>
        <dbReference type="Proteomes" id="UP001206925"/>
    </source>
</evidence>
<dbReference type="EMBL" id="JAMZMK010009159">
    <property type="protein sequence ID" value="KAI7736953.1"/>
    <property type="molecule type" value="Genomic_DNA"/>
</dbReference>
<dbReference type="Proteomes" id="UP001206925">
    <property type="component" value="Unassembled WGS sequence"/>
</dbReference>
<dbReference type="Gene3D" id="3.40.50.2000">
    <property type="entry name" value="Glycogen Phosphorylase B"/>
    <property type="match status" value="1"/>
</dbReference>
<protein>
    <submittedName>
        <fullName evidence="1">Uncharacterized protein</fullName>
    </submittedName>
</protein>
<proteinExistence type="predicted"/>
<organism evidence="1 2">
    <name type="scientific">Ambrosia artemisiifolia</name>
    <name type="common">Common ragweed</name>
    <dbReference type="NCBI Taxonomy" id="4212"/>
    <lineage>
        <taxon>Eukaryota</taxon>
        <taxon>Viridiplantae</taxon>
        <taxon>Streptophyta</taxon>
        <taxon>Embryophyta</taxon>
        <taxon>Tracheophyta</taxon>
        <taxon>Spermatophyta</taxon>
        <taxon>Magnoliopsida</taxon>
        <taxon>eudicotyledons</taxon>
        <taxon>Gunneridae</taxon>
        <taxon>Pentapetalae</taxon>
        <taxon>asterids</taxon>
        <taxon>campanulids</taxon>
        <taxon>Asterales</taxon>
        <taxon>Asteraceae</taxon>
        <taxon>Asteroideae</taxon>
        <taxon>Heliantheae alliance</taxon>
        <taxon>Heliantheae</taxon>
        <taxon>Ambrosia</taxon>
    </lineage>
</organism>
<name>A0AAD5C7V0_AMBAR</name>